<keyword evidence="10 12" id="KW-0675">Receptor</keyword>
<feature type="domain" description="G-protein coupled receptors family 1 profile" evidence="14">
    <location>
        <begin position="45"/>
        <end position="278"/>
    </location>
</feature>
<proteinExistence type="inferred from homology"/>
<evidence type="ECO:0000256" key="6">
    <source>
        <dbReference type="ARBA" id="ARBA00022989"/>
    </source>
</evidence>
<evidence type="ECO:0000256" key="5">
    <source>
        <dbReference type="ARBA" id="ARBA00022925"/>
    </source>
</evidence>
<dbReference type="SUPFAM" id="SSF81321">
    <property type="entry name" value="Family A G protein-coupled receptor-like"/>
    <property type="match status" value="1"/>
</dbReference>
<keyword evidence="6 13" id="KW-1133">Transmembrane helix</keyword>
<dbReference type="PROSITE" id="PS00237">
    <property type="entry name" value="G_PROTEIN_RECEP_F1_1"/>
    <property type="match status" value="1"/>
</dbReference>
<dbReference type="InterPro" id="IPR027430">
    <property type="entry name" value="Retinal_BS"/>
</dbReference>
<dbReference type="InterPro" id="IPR017452">
    <property type="entry name" value="GPCR_Rhodpsn_7TM"/>
</dbReference>
<evidence type="ECO:0000256" key="11">
    <source>
        <dbReference type="ARBA" id="ARBA00023224"/>
    </source>
</evidence>
<dbReference type="InterPro" id="IPR050125">
    <property type="entry name" value="GPCR_opsins"/>
</dbReference>
<evidence type="ECO:0000256" key="3">
    <source>
        <dbReference type="ARBA" id="ARBA00022606"/>
    </source>
</evidence>
<keyword evidence="9 13" id="KW-0472">Membrane</keyword>
<dbReference type="AlphaFoldDB" id="A0A8C1JF49"/>
<feature type="transmembrane region" description="Helical" evidence="13">
    <location>
        <begin position="179"/>
        <end position="201"/>
    </location>
</feature>
<dbReference type="GO" id="GO:0007602">
    <property type="term" value="P:phototransduction"/>
    <property type="evidence" value="ECO:0007669"/>
    <property type="project" value="UniProtKB-KW"/>
</dbReference>
<dbReference type="GO" id="GO:0016020">
    <property type="term" value="C:membrane"/>
    <property type="evidence" value="ECO:0007669"/>
    <property type="project" value="UniProtKB-SubCell"/>
</dbReference>
<dbReference type="Ensembl" id="ENSCCRT00010033554.1">
    <property type="protein sequence ID" value="ENSCCRP00010030574.1"/>
    <property type="gene ID" value="ENSCCRG00010013078.1"/>
</dbReference>
<evidence type="ECO:0000256" key="12">
    <source>
        <dbReference type="RuleBase" id="RU000688"/>
    </source>
</evidence>
<evidence type="ECO:0000259" key="14">
    <source>
        <dbReference type="PROSITE" id="PS50262"/>
    </source>
</evidence>
<reference evidence="15" key="1">
    <citation type="submission" date="2025-08" db="UniProtKB">
        <authorList>
            <consortium name="Ensembl"/>
        </authorList>
    </citation>
    <scope>IDENTIFICATION</scope>
</reference>
<evidence type="ECO:0000313" key="16">
    <source>
        <dbReference type="Proteomes" id="UP000694427"/>
    </source>
</evidence>
<keyword evidence="8 12" id="KW-0297">G-protein coupled receptor</keyword>
<evidence type="ECO:0000256" key="13">
    <source>
        <dbReference type="SAM" id="Phobius"/>
    </source>
</evidence>
<dbReference type="PANTHER" id="PTHR24240">
    <property type="entry name" value="OPSIN"/>
    <property type="match status" value="1"/>
</dbReference>
<feature type="transmembrane region" description="Helical" evidence="13">
    <location>
        <begin position="148"/>
        <end position="167"/>
    </location>
</feature>
<feature type="transmembrane region" description="Helical" evidence="13">
    <location>
        <begin position="222"/>
        <end position="243"/>
    </location>
</feature>
<evidence type="ECO:0000256" key="2">
    <source>
        <dbReference type="ARBA" id="ARBA00022543"/>
    </source>
</evidence>
<evidence type="ECO:0000256" key="10">
    <source>
        <dbReference type="ARBA" id="ARBA00023170"/>
    </source>
</evidence>
<name>A0A8C1JF49_CYPCA</name>
<keyword evidence="5" id="KW-0681">Retinal protein</keyword>
<feature type="transmembrane region" description="Helical" evidence="13">
    <location>
        <begin position="30"/>
        <end position="54"/>
    </location>
</feature>
<dbReference type="Pfam" id="PF00001">
    <property type="entry name" value="7tm_1"/>
    <property type="match status" value="1"/>
</dbReference>
<dbReference type="PRINTS" id="PR00237">
    <property type="entry name" value="GPCRRHODOPSN"/>
</dbReference>
<evidence type="ECO:0000256" key="7">
    <source>
        <dbReference type="ARBA" id="ARBA00022991"/>
    </source>
</evidence>
<evidence type="ECO:0000256" key="9">
    <source>
        <dbReference type="ARBA" id="ARBA00023136"/>
    </source>
</evidence>
<dbReference type="PROSITE" id="PS50262">
    <property type="entry name" value="G_PROTEIN_RECEP_F1_2"/>
    <property type="match status" value="1"/>
</dbReference>
<keyword evidence="2" id="KW-0600">Photoreceptor protein</keyword>
<comment type="similarity">
    <text evidence="12">Belongs to the G-protein coupled receptor 1 family.</text>
</comment>
<reference evidence="15" key="2">
    <citation type="submission" date="2025-09" db="UniProtKB">
        <authorList>
            <consortium name="Ensembl"/>
        </authorList>
    </citation>
    <scope>IDENTIFICATION</scope>
</reference>
<keyword evidence="4 12" id="KW-0812">Transmembrane</keyword>
<sequence length="320" mass="36257">MDFALLNLRTHTNKAMTVQPTRFPRVGYSILSYLMFINTIFSVFNNSLVIAVMLKNVHFLNALNVIILSLAVSDLMIASCGSALVTITNYKGAFFLGDAFCVFQGFATLMSFFLGLVSLCTLTLLAYERYNVVCKPKAGLKLNVCRSCQGLLFIWLYCLFWAVAPLLGWSLYGPSWSNYSYLIFYTIMCFILPTAVIVFCNSNMLIIELQGGKNCLEENEHAVQMVLAMIMAFFICWLLYTTISVVVVVDPEIYIPPRVTTMPIYFAKTSSVYNPIIYFLTNKRVFLRIVSGNPVLWVIHPSSHCWRSNNVLNTEEPKQD</sequence>
<dbReference type="GO" id="GO:0009881">
    <property type="term" value="F:photoreceptor activity"/>
    <property type="evidence" value="ECO:0007669"/>
    <property type="project" value="UniProtKB-KW"/>
</dbReference>
<feature type="transmembrane region" description="Helical" evidence="13">
    <location>
        <begin position="263"/>
        <end position="281"/>
    </location>
</feature>
<evidence type="ECO:0000256" key="1">
    <source>
        <dbReference type="ARBA" id="ARBA00004141"/>
    </source>
</evidence>
<keyword evidence="11 12" id="KW-0807">Transducer</keyword>
<evidence type="ECO:0000256" key="8">
    <source>
        <dbReference type="ARBA" id="ARBA00023040"/>
    </source>
</evidence>
<keyword evidence="16" id="KW-1185">Reference proteome</keyword>
<feature type="transmembrane region" description="Helical" evidence="13">
    <location>
        <begin position="102"/>
        <end position="127"/>
    </location>
</feature>
<comment type="subcellular location">
    <subcellularLocation>
        <location evidence="1">Membrane</location>
        <topology evidence="1">Multi-pass membrane protein</topology>
    </subcellularLocation>
</comment>
<organism evidence="15 16">
    <name type="scientific">Cyprinus carpio</name>
    <name type="common">Common carp</name>
    <dbReference type="NCBI Taxonomy" id="7962"/>
    <lineage>
        <taxon>Eukaryota</taxon>
        <taxon>Metazoa</taxon>
        <taxon>Chordata</taxon>
        <taxon>Craniata</taxon>
        <taxon>Vertebrata</taxon>
        <taxon>Euteleostomi</taxon>
        <taxon>Actinopterygii</taxon>
        <taxon>Neopterygii</taxon>
        <taxon>Teleostei</taxon>
        <taxon>Ostariophysi</taxon>
        <taxon>Cypriniformes</taxon>
        <taxon>Cyprinidae</taxon>
        <taxon>Cyprininae</taxon>
        <taxon>Cyprinus</taxon>
    </lineage>
</organism>
<evidence type="ECO:0000313" key="15">
    <source>
        <dbReference type="Ensembl" id="ENSCCRP00010030574.1"/>
    </source>
</evidence>
<dbReference type="Gene3D" id="1.20.1070.10">
    <property type="entry name" value="Rhodopsin 7-helix transmembrane proteins"/>
    <property type="match status" value="1"/>
</dbReference>
<accession>A0A8C1JF49</accession>
<dbReference type="GO" id="GO:0004930">
    <property type="term" value="F:G protein-coupled receptor activity"/>
    <property type="evidence" value="ECO:0007669"/>
    <property type="project" value="UniProtKB-KW"/>
</dbReference>
<dbReference type="PROSITE" id="PS00238">
    <property type="entry name" value="OPSIN"/>
    <property type="match status" value="1"/>
</dbReference>
<protein>
    <submittedName>
        <fullName evidence="15">Parietopsin</fullName>
    </submittedName>
</protein>
<keyword evidence="3" id="KW-0716">Sensory transduction</keyword>
<evidence type="ECO:0000256" key="4">
    <source>
        <dbReference type="ARBA" id="ARBA00022692"/>
    </source>
</evidence>
<dbReference type="Proteomes" id="UP000694427">
    <property type="component" value="Unplaced"/>
</dbReference>
<feature type="transmembrane region" description="Helical" evidence="13">
    <location>
        <begin position="66"/>
        <end position="90"/>
    </location>
</feature>
<dbReference type="InterPro" id="IPR000276">
    <property type="entry name" value="GPCR_Rhodpsn"/>
</dbReference>
<keyword evidence="7" id="KW-0157">Chromophore</keyword>